<protein>
    <submittedName>
        <fullName evidence="1">Uncharacterized protein</fullName>
    </submittedName>
</protein>
<evidence type="ECO:0000313" key="1">
    <source>
        <dbReference type="EMBL" id="KAL0574260.1"/>
    </source>
</evidence>
<gene>
    <name evidence="1" type="ORF">V5O48_007689</name>
</gene>
<comment type="caution">
    <text evidence="1">The sequence shown here is derived from an EMBL/GenBank/DDBJ whole genome shotgun (WGS) entry which is preliminary data.</text>
</comment>
<dbReference type="Proteomes" id="UP001465976">
    <property type="component" value="Unassembled WGS sequence"/>
</dbReference>
<evidence type="ECO:0000313" key="2">
    <source>
        <dbReference type="Proteomes" id="UP001465976"/>
    </source>
</evidence>
<accession>A0ABR3FFY0</accession>
<proteinExistence type="predicted"/>
<sequence length="110" mass="11906">MVGTHLANFNLSATLPPLTAPFEHPLRHMGNILVINASSKHVQVFVSAYSNKTGDDSWCTLPAGGGRDSWGRCGWEFIAFKNDAGSRRAGVYVPANSVVTFHDFGDISIE</sequence>
<name>A0ABR3FFY0_9AGAR</name>
<reference evidence="1 2" key="1">
    <citation type="submission" date="2024-02" db="EMBL/GenBank/DDBJ databases">
        <title>A draft genome for the cacao thread blight pathogen Marasmius crinis-equi.</title>
        <authorList>
            <person name="Cohen S.P."/>
            <person name="Baruah I.K."/>
            <person name="Amoako-Attah I."/>
            <person name="Bukari Y."/>
            <person name="Meinhardt L.W."/>
            <person name="Bailey B.A."/>
        </authorList>
    </citation>
    <scope>NUCLEOTIDE SEQUENCE [LARGE SCALE GENOMIC DNA]</scope>
    <source>
        <strain evidence="1 2">GH-76</strain>
    </source>
</reference>
<keyword evidence="2" id="KW-1185">Reference proteome</keyword>
<organism evidence="1 2">
    <name type="scientific">Marasmius crinis-equi</name>
    <dbReference type="NCBI Taxonomy" id="585013"/>
    <lineage>
        <taxon>Eukaryota</taxon>
        <taxon>Fungi</taxon>
        <taxon>Dikarya</taxon>
        <taxon>Basidiomycota</taxon>
        <taxon>Agaricomycotina</taxon>
        <taxon>Agaricomycetes</taxon>
        <taxon>Agaricomycetidae</taxon>
        <taxon>Agaricales</taxon>
        <taxon>Marasmiineae</taxon>
        <taxon>Marasmiaceae</taxon>
        <taxon>Marasmius</taxon>
    </lineage>
</organism>
<dbReference type="EMBL" id="JBAHYK010000414">
    <property type="protein sequence ID" value="KAL0574260.1"/>
    <property type="molecule type" value="Genomic_DNA"/>
</dbReference>